<dbReference type="InterPro" id="IPR017850">
    <property type="entry name" value="Alkaline_phosphatase_core_sf"/>
</dbReference>
<dbReference type="PANTHER" id="PTHR43751:SF2">
    <property type="entry name" value="SULFATASE N-TERMINAL DOMAIN-CONTAINING PROTEIN"/>
    <property type="match status" value="1"/>
</dbReference>
<dbReference type="Pfam" id="PF00884">
    <property type="entry name" value="Sulfatase"/>
    <property type="match status" value="1"/>
</dbReference>
<dbReference type="PANTHER" id="PTHR43751">
    <property type="entry name" value="SULFATASE"/>
    <property type="match status" value="1"/>
</dbReference>
<dbReference type="AlphaFoldDB" id="A0AAU7CTU0"/>
<evidence type="ECO:0000313" key="2">
    <source>
        <dbReference type="EMBL" id="XBH08398.1"/>
    </source>
</evidence>
<dbReference type="InterPro" id="IPR052701">
    <property type="entry name" value="GAG_Ulvan_Degrading_Sulfatases"/>
</dbReference>
<dbReference type="SUPFAM" id="SSF53649">
    <property type="entry name" value="Alkaline phosphatase-like"/>
    <property type="match status" value="1"/>
</dbReference>
<protein>
    <submittedName>
        <fullName evidence="2">Arylsulfatase</fullName>
    </submittedName>
</protein>
<feature type="domain" description="Sulfatase N-terminal" evidence="1">
    <location>
        <begin position="93"/>
        <end position="436"/>
    </location>
</feature>
<dbReference type="EMBL" id="CP155447">
    <property type="protein sequence ID" value="XBH08398.1"/>
    <property type="molecule type" value="Genomic_DNA"/>
</dbReference>
<dbReference type="CDD" id="cd16142">
    <property type="entry name" value="ARS_like"/>
    <property type="match status" value="1"/>
</dbReference>
<organism evidence="2">
    <name type="scientific">Singulisphaera sp. Ch08</name>
    <dbReference type="NCBI Taxonomy" id="3120278"/>
    <lineage>
        <taxon>Bacteria</taxon>
        <taxon>Pseudomonadati</taxon>
        <taxon>Planctomycetota</taxon>
        <taxon>Planctomycetia</taxon>
        <taxon>Isosphaerales</taxon>
        <taxon>Isosphaeraceae</taxon>
        <taxon>Singulisphaera</taxon>
    </lineage>
</organism>
<dbReference type="Gene3D" id="3.40.720.10">
    <property type="entry name" value="Alkaline Phosphatase, subunit A"/>
    <property type="match status" value="1"/>
</dbReference>
<reference evidence="2" key="1">
    <citation type="submission" date="2024-05" db="EMBL/GenBank/DDBJ databases">
        <title>Planctomycetes of the genus Singulisphaera possess chitinolytic capabilities.</title>
        <authorList>
            <person name="Ivanova A."/>
        </authorList>
    </citation>
    <scope>NUCLEOTIDE SEQUENCE</scope>
    <source>
        <strain evidence="2">Ch08T</strain>
    </source>
</reference>
<proteinExistence type="predicted"/>
<dbReference type="InterPro" id="IPR000917">
    <property type="entry name" value="Sulfatase_N"/>
</dbReference>
<accession>A0AAU7CTU0</accession>
<sequence length="593" mass="64585">MGSIQSLACVGLGAMLGFVAATYDISPLSRAGVATPPARPFAAESGVIGQGVDKLSCCSEGVVGNVLLAQAGAETATAKTASTSTSTSAGRKPNIVFIMGDDVGWFNIGAYHRGMMAGKTPNLDKLAAQGKLFTDYYAEPSCTAGRANFITGQLPIRTGLTTVGQAGAKVGMPATAPTIATALKSMGYATGQFGKNHLGDLNEYLPTVHGFDEFFGYLYHLDAMEDPAFHSYPHELKAKVGPRNVIHSWATDQDDTTEQPRWGKVGKQKIEDAGTLYPDRMKTVDDEILGHAFKFIDKAKGEDKPFFVWLNPTRMHVITHLAEKYAKLQTPENGWYTYEAGMAQLDDIVGSVMKKLDDLEVAEDTILVFTTDNGAENFTWPDGGQTPFAGGKGTVLEGGMRVPCIVRWPGKVPAGKVENQLMSGLDWFPTLVGAAGNPGIVDELKQGKSLGDTSYKVHLDGYDQTDLITDKGPSKRHEVMYFAEGTLGAVRIDDYKYRFLDQPNGWLGGAVKPDWPILVNLRLDPFERTGLSGSMNFYHFYIHEFWRFTFVQQAVAKFGETFVEFPPMQKGASFNLEAVKEQILKAIHLRATK</sequence>
<name>A0AAU7CTU0_9BACT</name>
<gene>
    <name evidence="2" type="ORF">V5E97_31490</name>
</gene>
<evidence type="ECO:0000259" key="1">
    <source>
        <dbReference type="Pfam" id="PF00884"/>
    </source>
</evidence>
<dbReference type="Gene3D" id="3.30.1120.10">
    <property type="match status" value="1"/>
</dbReference>